<evidence type="ECO:0000313" key="2">
    <source>
        <dbReference type="Proteomes" id="UP001140091"/>
    </source>
</evidence>
<organism evidence="1 2">
    <name type="scientific">Candolleomyces eurysporus</name>
    <dbReference type="NCBI Taxonomy" id="2828524"/>
    <lineage>
        <taxon>Eukaryota</taxon>
        <taxon>Fungi</taxon>
        <taxon>Dikarya</taxon>
        <taxon>Basidiomycota</taxon>
        <taxon>Agaricomycotina</taxon>
        <taxon>Agaricomycetes</taxon>
        <taxon>Agaricomycetidae</taxon>
        <taxon>Agaricales</taxon>
        <taxon>Agaricineae</taxon>
        <taxon>Psathyrellaceae</taxon>
        <taxon>Candolleomyces</taxon>
    </lineage>
</organism>
<keyword evidence="2" id="KW-1185">Reference proteome</keyword>
<name>A0A9W8J7S2_9AGAR</name>
<accession>A0A9W8J7S2</accession>
<protein>
    <recommendedName>
        <fullName evidence="3">F-box domain-containing protein</fullName>
    </recommendedName>
</protein>
<comment type="caution">
    <text evidence="1">The sequence shown here is derived from an EMBL/GenBank/DDBJ whole genome shotgun (WGS) entry which is preliminary data.</text>
</comment>
<feature type="non-terminal residue" evidence="1">
    <location>
        <position position="125"/>
    </location>
</feature>
<dbReference type="EMBL" id="JANBPK010000820">
    <property type="protein sequence ID" value="KAJ2930776.1"/>
    <property type="molecule type" value="Genomic_DNA"/>
</dbReference>
<dbReference type="OrthoDB" id="3062612at2759"/>
<dbReference type="Proteomes" id="UP001140091">
    <property type="component" value="Unassembled WGS sequence"/>
</dbReference>
<evidence type="ECO:0000313" key="1">
    <source>
        <dbReference type="EMBL" id="KAJ2930776.1"/>
    </source>
</evidence>
<proteinExistence type="predicted"/>
<sequence length="125" mass="13854">MIDIPPEILASAFEIGVLRWGIRYLPPMCLVCKEWNQVIINTPHLWGIIEVTTNSHAEFLLDQTARAKATSLTIFVSKGALNSHSLAPVIRGLVALSPNWIKATVARTSLNKCRRARVPTKTRPA</sequence>
<gene>
    <name evidence="1" type="ORF">H1R20_g6302</name>
</gene>
<dbReference type="AlphaFoldDB" id="A0A9W8J7S2"/>
<evidence type="ECO:0008006" key="3">
    <source>
        <dbReference type="Google" id="ProtNLM"/>
    </source>
</evidence>
<reference evidence="1" key="1">
    <citation type="submission" date="2022-06" db="EMBL/GenBank/DDBJ databases">
        <title>Genome Sequence of Candolleomyces eurysporus.</title>
        <authorList>
            <person name="Buettner E."/>
        </authorList>
    </citation>
    <scope>NUCLEOTIDE SEQUENCE</scope>
    <source>
        <strain evidence="1">VTCC 930004</strain>
    </source>
</reference>